<dbReference type="InterPro" id="IPR002563">
    <property type="entry name" value="Flavin_Rdtase-like_dom"/>
</dbReference>
<evidence type="ECO:0000256" key="1">
    <source>
        <dbReference type="ARBA" id="ARBA00038054"/>
    </source>
</evidence>
<dbReference type="RefSeq" id="WP_272019243.1">
    <property type="nucleotide sequence ID" value="NZ_JAQLKE010000042.1"/>
</dbReference>
<comment type="similarity">
    <text evidence="1">Belongs to the flavoredoxin family.</text>
</comment>
<accession>A0AB35IPI1</accession>
<proteinExistence type="inferred from homology"/>
<name>A0AB35IPI1_9FIRM</name>
<evidence type="ECO:0000313" key="4">
    <source>
        <dbReference type="Proteomes" id="UP001211987"/>
    </source>
</evidence>
<dbReference type="AlphaFoldDB" id="A0AB35IPI1"/>
<dbReference type="Pfam" id="PF01613">
    <property type="entry name" value="Flavin_Reduct"/>
    <property type="match status" value="1"/>
</dbReference>
<dbReference type="InterPro" id="IPR052174">
    <property type="entry name" value="Flavoredoxin"/>
</dbReference>
<dbReference type="PANTHER" id="PTHR43567:SF5">
    <property type="entry name" value="HYPOTHETICAL CYTOSOLIC PROTEIN"/>
    <property type="match status" value="1"/>
</dbReference>
<evidence type="ECO:0000313" key="3">
    <source>
        <dbReference type="EMBL" id="MDB7085518.1"/>
    </source>
</evidence>
<dbReference type="PANTHER" id="PTHR43567">
    <property type="entry name" value="FLAVOREDOXIN-RELATED-RELATED"/>
    <property type="match status" value="1"/>
</dbReference>
<dbReference type="GO" id="GO:0010181">
    <property type="term" value="F:FMN binding"/>
    <property type="evidence" value="ECO:0007669"/>
    <property type="project" value="InterPro"/>
</dbReference>
<dbReference type="Gene3D" id="2.30.110.10">
    <property type="entry name" value="Electron Transport, Fmn-binding Protein, Chain A"/>
    <property type="match status" value="1"/>
</dbReference>
<dbReference type="EMBL" id="JAQLKE010000042">
    <property type="protein sequence ID" value="MDB7085518.1"/>
    <property type="molecule type" value="Genomic_DNA"/>
</dbReference>
<dbReference type="Proteomes" id="UP001211987">
    <property type="component" value="Unassembled WGS sequence"/>
</dbReference>
<dbReference type="GO" id="GO:0016646">
    <property type="term" value="F:oxidoreductase activity, acting on the CH-NH group of donors, NAD or NADP as acceptor"/>
    <property type="evidence" value="ECO:0007669"/>
    <property type="project" value="UniProtKB-ARBA"/>
</dbReference>
<dbReference type="InterPro" id="IPR012349">
    <property type="entry name" value="Split_barrel_FMN-bd"/>
</dbReference>
<reference evidence="3" key="1">
    <citation type="submission" date="2023-01" db="EMBL/GenBank/DDBJ databases">
        <title>Human gut microbiome strain richness.</title>
        <authorList>
            <person name="Chen-Liaw A."/>
        </authorList>
    </citation>
    <scope>NUCLEOTIDE SEQUENCE</scope>
    <source>
        <strain evidence="3">1001217st2_G6_1001217B_191108</strain>
    </source>
</reference>
<evidence type="ECO:0000259" key="2">
    <source>
        <dbReference type="Pfam" id="PF01613"/>
    </source>
</evidence>
<gene>
    <name evidence="3" type="ORF">PM738_17060</name>
</gene>
<sequence>MKELPVKELIINPFTLISDEWLLITAGNEKNGYNTMTACWGHIGAIWGHGKGLPTSIVYIRPQRYTKEFIDKEEFYTLSFFDKEYKKALAYLGTHTGREENKIKHTNLTPVFDEDITYFQEAKLILVCRKLYSSSLSEQGFYDKKIMEENYPQKDFHTMYIGEIVKVLVQSEK</sequence>
<comment type="caution">
    <text evidence="3">The sequence shown here is derived from an EMBL/GenBank/DDBJ whole genome shotgun (WGS) entry which is preliminary data.</text>
</comment>
<feature type="domain" description="Flavin reductase like" evidence="2">
    <location>
        <begin position="54"/>
        <end position="172"/>
    </location>
</feature>
<protein>
    <submittedName>
        <fullName evidence="3">Flavin reductase</fullName>
    </submittedName>
</protein>
<dbReference type="SUPFAM" id="SSF50475">
    <property type="entry name" value="FMN-binding split barrel"/>
    <property type="match status" value="1"/>
</dbReference>
<organism evidence="3 4">
    <name type="scientific">Thomasclavelia ramosa</name>
    <dbReference type="NCBI Taxonomy" id="1547"/>
    <lineage>
        <taxon>Bacteria</taxon>
        <taxon>Bacillati</taxon>
        <taxon>Bacillota</taxon>
        <taxon>Erysipelotrichia</taxon>
        <taxon>Erysipelotrichales</taxon>
        <taxon>Coprobacillaceae</taxon>
        <taxon>Thomasclavelia</taxon>
    </lineage>
</organism>